<gene>
    <name evidence="1" type="ORF">KY5_2622</name>
</gene>
<dbReference type="KEGG" id="sfk:KY5_2622"/>
<dbReference type="AlphaFoldDB" id="A0A291Q788"/>
<sequence>MPLSDPGYEKASPDVTSARNSLAAHVRQELERAGIPAALLDMRTPASPPGAEIECDLGADAAGGVFVQWNAGQSLRDAAGESLMKQDLQAPAVKHNGAVGSAMCAAMVGILRSAGFQAVESEDDMRPFTVEVQGWSDPAS</sequence>
<evidence type="ECO:0000313" key="1">
    <source>
        <dbReference type="EMBL" id="ATL27640.1"/>
    </source>
</evidence>
<organism evidence="1 2">
    <name type="scientific">Streptomyces formicae</name>
    <dbReference type="NCBI Taxonomy" id="1616117"/>
    <lineage>
        <taxon>Bacteria</taxon>
        <taxon>Bacillati</taxon>
        <taxon>Actinomycetota</taxon>
        <taxon>Actinomycetes</taxon>
        <taxon>Kitasatosporales</taxon>
        <taxon>Streptomycetaceae</taxon>
        <taxon>Streptomyces</taxon>
    </lineage>
</organism>
<dbReference type="EMBL" id="CP022685">
    <property type="protein sequence ID" value="ATL27640.1"/>
    <property type="molecule type" value="Genomic_DNA"/>
</dbReference>
<name>A0A291Q788_9ACTN</name>
<proteinExistence type="predicted"/>
<protein>
    <submittedName>
        <fullName evidence="1">Uncharacterized protein</fullName>
    </submittedName>
</protein>
<evidence type="ECO:0000313" key="2">
    <source>
        <dbReference type="Proteomes" id="UP000221011"/>
    </source>
</evidence>
<reference evidence="1 2" key="1">
    <citation type="submission" date="2017-08" db="EMBL/GenBank/DDBJ databases">
        <title>Complete Genome Sequence of Streptomyces formicae KY5, the formicamycin producer.</title>
        <authorList>
            <person name="Holmes N.A."/>
            <person name="Devine R."/>
            <person name="Qin Z."/>
            <person name="Seipke R.F."/>
            <person name="Wilkinson B."/>
            <person name="Hutchings M.I."/>
        </authorList>
    </citation>
    <scope>NUCLEOTIDE SEQUENCE [LARGE SCALE GENOMIC DNA]</scope>
    <source>
        <strain evidence="1 2">KY5</strain>
    </source>
</reference>
<keyword evidence="2" id="KW-1185">Reference proteome</keyword>
<dbReference type="Proteomes" id="UP000221011">
    <property type="component" value="Chromosome"/>
</dbReference>
<accession>A0A291Q788</accession>